<evidence type="ECO:0000256" key="1">
    <source>
        <dbReference type="ARBA" id="ARBA00022741"/>
    </source>
</evidence>
<dbReference type="InterPro" id="IPR012675">
    <property type="entry name" value="Beta-grasp_dom_sf"/>
</dbReference>
<dbReference type="Pfam" id="PF02597">
    <property type="entry name" value="ThiS"/>
    <property type="match status" value="1"/>
</dbReference>
<dbReference type="AlphaFoldDB" id="A0A5B8MEE8"/>
<dbReference type="Proteomes" id="UP000316726">
    <property type="component" value="Chromosome 2"/>
</dbReference>
<protein>
    <submittedName>
        <fullName evidence="2">Putative molybdopterin synthase sulfur carrier</fullName>
    </submittedName>
</protein>
<dbReference type="PANTHER" id="PTHR33359:SF1">
    <property type="entry name" value="MOLYBDOPTERIN SYNTHASE SULFUR CARRIER SUBUNIT"/>
    <property type="match status" value="1"/>
</dbReference>
<gene>
    <name evidence="2" type="ORF">A3770_02p13310</name>
</gene>
<proteinExistence type="predicted"/>
<dbReference type="Gene3D" id="3.10.20.30">
    <property type="match status" value="1"/>
</dbReference>
<organism evidence="2 3">
    <name type="scientific">Chloropicon primus</name>
    <dbReference type="NCBI Taxonomy" id="1764295"/>
    <lineage>
        <taxon>Eukaryota</taxon>
        <taxon>Viridiplantae</taxon>
        <taxon>Chlorophyta</taxon>
        <taxon>Chloropicophyceae</taxon>
        <taxon>Chloropicales</taxon>
        <taxon>Chloropicaceae</taxon>
        <taxon>Chloropicon</taxon>
    </lineage>
</organism>
<reference evidence="2 3" key="1">
    <citation type="submission" date="2018-07" db="EMBL/GenBank/DDBJ databases">
        <title>The complete nuclear genome of the prasinophyte Chloropicon primus (CCMP1205).</title>
        <authorList>
            <person name="Pombert J.-F."/>
            <person name="Otis C."/>
            <person name="Turmel M."/>
            <person name="Lemieux C."/>
        </authorList>
    </citation>
    <scope>NUCLEOTIDE SEQUENCE [LARGE SCALE GENOMIC DNA]</scope>
    <source>
        <strain evidence="2 3">CCMP1205</strain>
    </source>
</reference>
<sequence>MVEEVEVKVVYFASAREAVGSEGEAVRLEAEGHGEDGEPYVTTDVLVKVLLERHPKLRAIFNTIVLAVNMDYADKGQSVRLKGRDEVALIPPIGGG</sequence>
<dbReference type="InterPro" id="IPR003749">
    <property type="entry name" value="ThiS/MoaD-like"/>
</dbReference>
<dbReference type="InterPro" id="IPR016155">
    <property type="entry name" value="Mopterin_synth/thiamin_S_b"/>
</dbReference>
<evidence type="ECO:0000313" key="2">
    <source>
        <dbReference type="EMBL" id="QDZ18813.1"/>
    </source>
</evidence>
<dbReference type="GO" id="GO:0006777">
    <property type="term" value="P:Mo-molybdopterin cofactor biosynthetic process"/>
    <property type="evidence" value="ECO:0007669"/>
    <property type="project" value="InterPro"/>
</dbReference>
<dbReference type="STRING" id="1764295.A0A5B8MEE8"/>
<dbReference type="PANTHER" id="PTHR33359">
    <property type="entry name" value="MOLYBDOPTERIN SYNTHASE SULFUR CARRIER SUBUNIT"/>
    <property type="match status" value="1"/>
</dbReference>
<evidence type="ECO:0000313" key="3">
    <source>
        <dbReference type="Proteomes" id="UP000316726"/>
    </source>
</evidence>
<dbReference type="GO" id="GO:1990133">
    <property type="term" value="C:molybdopterin adenylyltransferase complex"/>
    <property type="evidence" value="ECO:0007669"/>
    <property type="project" value="TreeGrafter"/>
</dbReference>
<keyword evidence="3" id="KW-1185">Reference proteome</keyword>
<dbReference type="EMBL" id="CP031035">
    <property type="protein sequence ID" value="QDZ18813.1"/>
    <property type="molecule type" value="Genomic_DNA"/>
</dbReference>
<name>A0A5B8MEE8_9CHLO</name>
<keyword evidence="1" id="KW-0547">Nucleotide-binding</keyword>
<dbReference type="UniPathway" id="UPA00344"/>
<dbReference type="CDD" id="cd00754">
    <property type="entry name" value="Ubl_MoaD"/>
    <property type="match status" value="1"/>
</dbReference>
<dbReference type="GO" id="GO:0000166">
    <property type="term" value="F:nucleotide binding"/>
    <property type="evidence" value="ECO:0007669"/>
    <property type="project" value="UniProtKB-KW"/>
</dbReference>
<dbReference type="InterPro" id="IPR044672">
    <property type="entry name" value="MOCS2A"/>
</dbReference>
<dbReference type="SUPFAM" id="SSF54285">
    <property type="entry name" value="MoaD/ThiS"/>
    <property type="match status" value="1"/>
</dbReference>
<accession>A0A5B8MEE8</accession>
<dbReference type="OrthoDB" id="5531344at2759"/>